<protein>
    <submittedName>
        <fullName evidence="2">Uncharacterized protein</fullName>
    </submittedName>
</protein>
<accession>A0AAD6ZQD1</accession>
<dbReference type="EMBL" id="JARIHO010000033">
    <property type="protein sequence ID" value="KAJ7334189.1"/>
    <property type="molecule type" value="Genomic_DNA"/>
</dbReference>
<reference evidence="2" key="1">
    <citation type="submission" date="2023-03" db="EMBL/GenBank/DDBJ databases">
        <title>Massive genome expansion in bonnet fungi (Mycena s.s.) driven by repeated elements and novel gene families across ecological guilds.</title>
        <authorList>
            <consortium name="Lawrence Berkeley National Laboratory"/>
            <person name="Harder C.B."/>
            <person name="Miyauchi S."/>
            <person name="Viragh M."/>
            <person name="Kuo A."/>
            <person name="Thoen E."/>
            <person name="Andreopoulos B."/>
            <person name="Lu D."/>
            <person name="Skrede I."/>
            <person name="Drula E."/>
            <person name="Henrissat B."/>
            <person name="Morin E."/>
            <person name="Kohler A."/>
            <person name="Barry K."/>
            <person name="LaButti K."/>
            <person name="Morin E."/>
            <person name="Salamov A."/>
            <person name="Lipzen A."/>
            <person name="Mereny Z."/>
            <person name="Hegedus B."/>
            <person name="Baldrian P."/>
            <person name="Stursova M."/>
            <person name="Weitz H."/>
            <person name="Taylor A."/>
            <person name="Grigoriev I.V."/>
            <person name="Nagy L.G."/>
            <person name="Martin F."/>
            <person name="Kauserud H."/>
        </authorList>
    </citation>
    <scope>NUCLEOTIDE SEQUENCE</scope>
    <source>
        <strain evidence="2">CBHHK002</strain>
    </source>
</reference>
<evidence type="ECO:0000313" key="3">
    <source>
        <dbReference type="Proteomes" id="UP001218218"/>
    </source>
</evidence>
<dbReference type="Proteomes" id="UP001218218">
    <property type="component" value="Unassembled WGS sequence"/>
</dbReference>
<feature type="compositionally biased region" description="Polar residues" evidence="1">
    <location>
        <begin position="123"/>
        <end position="139"/>
    </location>
</feature>
<dbReference type="AlphaFoldDB" id="A0AAD6ZQD1"/>
<gene>
    <name evidence="2" type="ORF">DFH08DRAFT_965930</name>
</gene>
<feature type="compositionally biased region" description="Low complexity" evidence="1">
    <location>
        <begin position="201"/>
        <end position="215"/>
    </location>
</feature>
<name>A0AAD6ZQD1_9AGAR</name>
<sequence length="342" mass="36828">MSQPLTPVSNASDNAWTPSMPNSDLWTLGSIADASSSMSPIFPKRVIALPTSPLAQFPFLTAPLSMADVVSALMAASPSQPLSIPQSNTPSFSQILQQSRGRAAIGLGHPSASRRCAPLESDSAAQLSPQQLPRINSSTIKRRTERFPARTLYSIAEHPVSTTPTQQNSMSRQGPGTRKRSYAEAASTETSKQHTGRRVVTPTSPITPASPTFTPGSPRCASKHLGSGAFVLSRIALAPRYTSSGAPQAGPAQVQSPRVLYGGPSMAGSPNFQSLDGAFLGIAAAMDKERRGAEKREEVEEREKVLEQEMQDLMYGEDGFIKLKVHTQLRIRFAARRLRMLF</sequence>
<keyword evidence="3" id="KW-1185">Reference proteome</keyword>
<organism evidence="2 3">
    <name type="scientific">Mycena albidolilacea</name>
    <dbReference type="NCBI Taxonomy" id="1033008"/>
    <lineage>
        <taxon>Eukaryota</taxon>
        <taxon>Fungi</taxon>
        <taxon>Dikarya</taxon>
        <taxon>Basidiomycota</taxon>
        <taxon>Agaricomycotina</taxon>
        <taxon>Agaricomycetes</taxon>
        <taxon>Agaricomycetidae</taxon>
        <taxon>Agaricales</taxon>
        <taxon>Marasmiineae</taxon>
        <taxon>Mycenaceae</taxon>
        <taxon>Mycena</taxon>
    </lineage>
</organism>
<proteinExistence type="predicted"/>
<comment type="caution">
    <text evidence="2">The sequence shown here is derived from an EMBL/GenBank/DDBJ whole genome shotgun (WGS) entry which is preliminary data.</text>
</comment>
<feature type="region of interest" description="Disordered" evidence="1">
    <location>
        <begin position="111"/>
        <end position="220"/>
    </location>
</feature>
<feature type="compositionally biased region" description="Polar residues" evidence="1">
    <location>
        <begin position="160"/>
        <end position="174"/>
    </location>
</feature>
<evidence type="ECO:0000256" key="1">
    <source>
        <dbReference type="SAM" id="MobiDB-lite"/>
    </source>
</evidence>
<evidence type="ECO:0000313" key="2">
    <source>
        <dbReference type="EMBL" id="KAJ7334189.1"/>
    </source>
</evidence>